<organism evidence="3 4">
    <name type="scientific">Limihaloglobus sulfuriphilus</name>
    <dbReference type="NCBI Taxonomy" id="1851148"/>
    <lineage>
        <taxon>Bacteria</taxon>
        <taxon>Pseudomonadati</taxon>
        <taxon>Planctomycetota</taxon>
        <taxon>Phycisphaerae</taxon>
        <taxon>Sedimentisphaerales</taxon>
        <taxon>Sedimentisphaeraceae</taxon>
        <taxon>Limihaloglobus</taxon>
    </lineage>
</organism>
<dbReference type="InterPro" id="IPR011050">
    <property type="entry name" value="Pectin_lyase_fold/virulence"/>
</dbReference>
<evidence type="ECO:0000256" key="1">
    <source>
        <dbReference type="ARBA" id="ARBA00016512"/>
    </source>
</evidence>
<dbReference type="OrthoDB" id="735821at2"/>
<dbReference type="Gene3D" id="1.10.1330.10">
    <property type="entry name" value="Dockerin domain"/>
    <property type="match status" value="1"/>
</dbReference>
<evidence type="ECO:0000313" key="4">
    <source>
        <dbReference type="Proteomes" id="UP000188181"/>
    </source>
</evidence>
<protein>
    <recommendedName>
        <fullName evidence="1">Probable pectate lyase C</fullName>
    </recommendedName>
</protein>
<dbReference type="PROSITE" id="PS00018">
    <property type="entry name" value="EF_HAND_1"/>
    <property type="match status" value="1"/>
</dbReference>
<dbReference type="SUPFAM" id="SSF63446">
    <property type="entry name" value="Type I dockerin domain"/>
    <property type="match status" value="1"/>
</dbReference>
<dbReference type="InterPro" id="IPR016134">
    <property type="entry name" value="Dockerin_dom"/>
</dbReference>
<proteinExistence type="predicted"/>
<dbReference type="PROSITE" id="PS51766">
    <property type="entry name" value="DOCKERIN"/>
    <property type="match status" value="1"/>
</dbReference>
<dbReference type="KEGG" id="pbas:SMSP2_00245"/>
<dbReference type="Gene3D" id="2.160.20.10">
    <property type="entry name" value="Single-stranded right-handed beta-helix, Pectin lyase-like"/>
    <property type="match status" value="1"/>
</dbReference>
<feature type="domain" description="Dockerin" evidence="2">
    <location>
        <begin position="635"/>
        <end position="698"/>
    </location>
</feature>
<name>A0A1Q2MB57_9BACT</name>
<dbReference type="STRING" id="1851148.SMSP2_00245"/>
<dbReference type="EMBL" id="CP019646">
    <property type="protein sequence ID" value="AQQ69911.1"/>
    <property type="molecule type" value="Genomic_DNA"/>
</dbReference>
<accession>A0A1Q2MB57</accession>
<reference evidence="4" key="1">
    <citation type="submission" date="2017-02" db="EMBL/GenBank/DDBJ databases">
        <title>Comparative genomics and description of representatives of a novel lineage of planctomycetes thriving in anoxic sediments.</title>
        <authorList>
            <person name="Spring S."/>
            <person name="Bunk B."/>
            <person name="Sproer C."/>
        </authorList>
    </citation>
    <scope>NUCLEOTIDE SEQUENCE [LARGE SCALE GENOMIC DNA]</scope>
    <source>
        <strain evidence="4">SM-Chi-D1</strain>
    </source>
</reference>
<dbReference type="Proteomes" id="UP000188181">
    <property type="component" value="Chromosome"/>
</dbReference>
<dbReference type="SUPFAM" id="SSF51126">
    <property type="entry name" value="Pectin lyase-like"/>
    <property type="match status" value="1"/>
</dbReference>
<dbReference type="InterPro" id="IPR012334">
    <property type="entry name" value="Pectin_lyas_fold"/>
</dbReference>
<dbReference type="GO" id="GO:0000272">
    <property type="term" value="P:polysaccharide catabolic process"/>
    <property type="evidence" value="ECO:0007669"/>
    <property type="project" value="InterPro"/>
</dbReference>
<gene>
    <name evidence="3" type="ORF">SMSP2_00245</name>
</gene>
<dbReference type="InterPro" id="IPR036439">
    <property type="entry name" value="Dockerin_dom_sf"/>
</dbReference>
<sequence length="698" mass="77213" precursor="true">MFYKFNLLNALGKCAAKNTIIFISIISISLCAAASGQTIFETFDSDPLPRGWSMTGLNPGNYAEYNPLGYMLIKMSRDSSNVFRFSHPIDELDKTAEFWMEFDILHYEAGVYQNGNFGVFNSSAPSNETNAVCDRHNYGEYTSYRANRHDLYVYDSNGSEASSLSPNIHLDQTVAPDCEYGDPQRVKMHYWYDASSNTGMATLEVYKINADGTEGRLLYSNGGSPAAVIGPAKSLFIDLFGFANRSNATPSSGFYNLNIVDNLYFSTSGSNNTPTAPDFFKEPEKDITLWAAATMQGTGSGSSAGNAALYTSSSLWDTARNALAEGTVTVYFLDGEYTGFLALSDIGNDNNRLIIAGESAEGVVFKDSYFGLHGVNNCTFERMHFTGSRNGYVHSVTAGSRNVLVRDCTWKDLTVQWGASGVKSGSHHVTFMNCVFERVGPTGGEHMLYNAYDSHHISIIDCYFQDCTGDYVRFRDHTDCAEVIGCTFVSTDPAYNEVFISMPLFNDVDPGDEYFGTYYRFMDNDFTFYPSGGTRTAIRFLHSGYDPEGYNNLLTAAEGDILLNGTAQQKKNLLKTNCGIDTDQVRVMGNLYQNHEYKATFGSFPNYGAVSKGWSGTAAIFDILNHTDPVMDRCEECLIGDYNEDGSVNLDDFYMLAKNWQNANPPVSVHIDISPLAGDGEINYYDLSALAMRWLNTN</sequence>
<dbReference type="AlphaFoldDB" id="A0A1Q2MB57"/>
<evidence type="ECO:0000313" key="3">
    <source>
        <dbReference type="EMBL" id="AQQ69911.1"/>
    </source>
</evidence>
<evidence type="ECO:0000259" key="2">
    <source>
        <dbReference type="PROSITE" id="PS51766"/>
    </source>
</evidence>
<keyword evidence="4" id="KW-1185">Reference proteome</keyword>
<dbReference type="RefSeq" id="WP_146682213.1">
    <property type="nucleotide sequence ID" value="NZ_CP019646.1"/>
</dbReference>
<dbReference type="InterPro" id="IPR018247">
    <property type="entry name" value="EF_Hand_1_Ca_BS"/>
</dbReference>